<evidence type="ECO:0000313" key="1">
    <source>
        <dbReference type="Proteomes" id="UP000887540"/>
    </source>
</evidence>
<name>A0A914C8L1_9BILA</name>
<proteinExistence type="predicted"/>
<dbReference type="SUPFAM" id="SSF88697">
    <property type="entry name" value="PUA domain-like"/>
    <property type="match status" value="1"/>
</dbReference>
<dbReference type="Gene3D" id="2.30.130.30">
    <property type="entry name" value="Hypothetical protein"/>
    <property type="match status" value="1"/>
</dbReference>
<evidence type="ECO:0000313" key="2">
    <source>
        <dbReference type="WBParaSite" id="ACRNAN_Path_546.g2067.t1"/>
    </source>
</evidence>
<dbReference type="InterPro" id="IPR015947">
    <property type="entry name" value="PUA-like_sf"/>
</dbReference>
<reference evidence="2" key="1">
    <citation type="submission" date="2022-11" db="UniProtKB">
        <authorList>
            <consortium name="WormBaseParasite"/>
        </authorList>
    </citation>
    <scope>IDENTIFICATION</scope>
</reference>
<organism evidence="1 2">
    <name type="scientific">Acrobeloides nanus</name>
    <dbReference type="NCBI Taxonomy" id="290746"/>
    <lineage>
        <taxon>Eukaryota</taxon>
        <taxon>Metazoa</taxon>
        <taxon>Ecdysozoa</taxon>
        <taxon>Nematoda</taxon>
        <taxon>Chromadorea</taxon>
        <taxon>Rhabditida</taxon>
        <taxon>Tylenchina</taxon>
        <taxon>Cephalobomorpha</taxon>
        <taxon>Cephaloboidea</taxon>
        <taxon>Cephalobidae</taxon>
        <taxon>Acrobeloides</taxon>
    </lineage>
</organism>
<dbReference type="Proteomes" id="UP000887540">
    <property type="component" value="Unplaced"/>
</dbReference>
<accession>A0A914C8L1</accession>
<protein>
    <submittedName>
        <fullName evidence="2">ASCH domain-containing protein</fullName>
    </submittedName>
</protein>
<sequence>MTVHYLPIQPKYLHYIRTGQKKVEARVKDKTTEAIKVGDKILFQTPAGDKVECTVFRRSEYANEDDMIESEGLTNIFPDITNLSERVAVRTMEYEEGNPPPTPIMVAFVLKL</sequence>
<dbReference type="WBParaSite" id="ACRNAN_Path_546.g2067.t1">
    <property type="protein sequence ID" value="ACRNAN_Path_546.g2067.t1"/>
    <property type="gene ID" value="ACRNAN_Path_546.g2067"/>
</dbReference>
<keyword evidence="1" id="KW-1185">Reference proteome</keyword>
<dbReference type="AlphaFoldDB" id="A0A914C8L1"/>